<dbReference type="AlphaFoldDB" id="A0A364NDN8"/>
<dbReference type="Pfam" id="PF01323">
    <property type="entry name" value="DSBA"/>
    <property type="match status" value="1"/>
</dbReference>
<feature type="region of interest" description="Disordered" evidence="6">
    <location>
        <begin position="304"/>
        <end position="364"/>
    </location>
</feature>
<keyword evidence="3 5" id="KW-0175">Coiled coil</keyword>
<dbReference type="InterPro" id="IPR027267">
    <property type="entry name" value="AH/BAR_dom_sf"/>
</dbReference>
<dbReference type="InterPro" id="IPR046982">
    <property type="entry name" value="BIN3/RVS161-like"/>
</dbReference>
<comment type="caution">
    <text evidence="9">The sequence shown here is derived from an EMBL/GenBank/DDBJ whole genome shotgun (WGS) entry which is preliminary data.</text>
</comment>
<dbReference type="SUPFAM" id="SSF50044">
    <property type="entry name" value="SH3-domain"/>
    <property type="match status" value="1"/>
</dbReference>
<dbReference type="Gene3D" id="1.20.1270.60">
    <property type="entry name" value="Arfaptin homology (AH) domain/BAR domain"/>
    <property type="match status" value="1"/>
</dbReference>
<dbReference type="InterPro" id="IPR001452">
    <property type="entry name" value="SH3_domain"/>
</dbReference>
<evidence type="ECO:0000313" key="10">
    <source>
        <dbReference type="Proteomes" id="UP000249619"/>
    </source>
</evidence>
<dbReference type="Proteomes" id="UP000249619">
    <property type="component" value="Unassembled WGS sequence"/>
</dbReference>
<dbReference type="GO" id="GO:0051666">
    <property type="term" value="P:actin cortical patch localization"/>
    <property type="evidence" value="ECO:0007669"/>
    <property type="project" value="InterPro"/>
</dbReference>
<dbReference type="SMART" id="SM00326">
    <property type="entry name" value="SH3"/>
    <property type="match status" value="1"/>
</dbReference>
<dbReference type="PROSITE" id="PS50002">
    <property type="entry name" value="SH3"/>
    <property type="match status" value="1"/>
</dbReference>
<dbReference type="GO" id="GO:0016491">
    <property type="term" value="F:oxidoreductase activity"/>
    <property type="evidence" value="ECO:0007669"/>
    <property type="project" value="InterPro"/>
</dbReference>
<dbReference type="Gene3D" id="3.40.30.10">
    <property type="entry name" value="Glutaredoxin"/>
    <property type="match status" value="1"/>
</dbReference>
<dbReference type="Pfam" id="PF00018">
    <property type="entry name" value="SH3_1"/>
    <property type="match status" value="1"/>
</dbReference>
<protein>
    <submittedName>
        <fullName evidence="9">Reduced viability upon starvation protein 167</fullName>
    </submittedName>
</protein>
<dbReference type="SUPFAM" id="SSF103657">
    <property type="entry name" value="BAR/IMD domain-like"/>
    <property type="match status" value="1"/>
</dbReference>
<dbReference type="FunFam" id="2.30.30.40:FF:000189">
    <property type="entry name" value="BAR adaptor protein RVS167"/>
    <property type="match status" value="1"/>
</dbReference>
<evidence type="ECO:0000256" key="5">
    <source>
        <dbReference type="SAM" id="Coils"/>
    </source>
</evidence>
<keyword evidence="10" id="KW-1185">Reference proteome</keyword>
<dbReference type="InterPro" id="IPR036028">
    <property type="entry name" value="SH3-like_dom_sf"/>
</dbReference>
<dbReference type="PANTHER" id="PTHR47174:SF1">
    <property type="entry name" value="REDUCED VIABILITY UPON STARVATION PROTEIN 167"/>
    <property type="match status" value="1"/>
</dbReference>
<dbReference type="GO" id="GO:0097320">
    <property type="term" value="P:plasma membrane tubulation"/>
    <property type="evidence" value="ECO:0007669"/>
    <property type="project" value="TreeGrafter"/>
</dbReference>
<dbReference type="STRING" id="183478.A0A364NDN8"/>
<feature type="domain" description="BAR" evidence="8">
    <location>
        <begin position="17"/>
        <end position="269"/>
    </location>
</feature>
<dbReference type="InterPro" id="IPR036249">
    <property type="entry name" value="Thioredoxin-like_sf"/>
</dbReference>
<dbReference type="CDD" id="cd07599">
    <property type="entry name" value="BAR_Rvs167p"/>
    <property type="match status" value="1"/>
</dbReference>
<gene>
    <name evidence="9" type="ORF">DDE83_001351</name>
</gene>
<dbReference type="PRINTS" id="PR00452">
    <property type="entry name" value="SH3DOMAIN"/>
</dbReference>
<evidence type="ECO:0000259" key="7">
    <source>
        <dbReference type="PROSITE" id="PS50002"/>
    </source>
</evidence>
<dbReference type="InterPro" id="IPR001853">
    <property type="entry name" value="DSBA-like_thioredoxin_dom"/>
</dbReference>
<evidence type="ECO:0000256" key="1">
    <source>
        <dbReference type="ARBA" id="ARBA00022443"/>
    </source>
</evidence>
<dbReference type="GO" id="GO:1990528">
    <property type="term" value="C:Rvs161p-Rvs167p complex"/>
    <property type="evidence" value="ECO:0007669"/>
    <property type="project" value="TreeGrafter"/>
</dbReference>
<dbReference type="PROSITE" id="PS51021">
    <property type="entry name" value="BAR"/>
    <property type="match status" value="1"/>
</dbReference>
<proteinExistence type="predicted"/>
<name>A0A364NDN8_STELY</name>
<dbReference type="Gene3D" id="2.30.30.40">
    <property type="entry name" value="SH3 Domains"/>
    <property type="match status" value="1"/>
</dbReference>
<evidence type="ECO:0000259" key="8">
    <source>
        <dbReference type="PROSITE" id="PS51021"/>
    </source>
</evidence>
<sequence>MSWKGLTKSVTRAPQTFKQRFNLGEITKDPIYIDAERRFQELEKETKKLHEESKKYFEAINGMLSHQMEFSKAIAEIYKPISGRMSDPNSFHDEGNTAGIEACEQYELVVKELQETLKPELEMIESRVIRPADELLVIIKAVRKIAAKRDHKQLDYDRHRAAYKKLEEKKDKTLKDEKAMYRAENDVEQATQDFNYFNDLLKDELPKLFALEREFIKPLFQSFYYMQLNVFYTLHERMQRLDIGYFDLTLDIEAAYQKKRGDIQEEAEKISIVKFKTTGGARVAGAKPGQSKYAAKALEAKANAGRSSISEETENPPPPYSPGPSAATGDVKSPTLSSGSWGSVAKAKGAAPPPPKPKPSRLSGVPATEHVTALYDYEAQAEGDLSFLTGDVIEIVSRTQNENEWWIGKVRGKQGQFPAAHENGLRINNHFYPRHDMSLVYLSTSLPTQTHKLTMANHRTYLGFTRLTKALSAFRSAHPDSPATFTLQLAPYQLYPEFPQQGVDKYEWYKNEKYNGSEDRMNMYMNAMGDLGKAEGIEFDFGGGAVANTLHAHRVLQWLQRNRDQGAQLKAVGYLYHAYFEKRGHPSSKETLERACVEAGLSEDEARKVVGDEEEGLREVKAAVMEQAGNGVDSVPYVVFEGRKRDFTLVGAKSIEEYGKVLRQVEKDCLLRLDANFEKLAHFKQEHMDNKTKFMSGSRKDDFHKCSTVILTYAA</sequence>
<reference evidence="10" key="1">
    <citation type="submission" date="2018-05" db="EMBL/GenBank/DDBJ databases">
        <title>Draft genome sequence of Stemphylium lycopersici strain CIDEFI 213.</title>
        <authorList>
            <person name="Medina R."/>
            <person name="Franco M.E.E."/>
            <person name="Lucentini C.G."/>
            <person name="Saparrat M.C.N."/>
            <person name="Balatti P.A."/>
        </authorList>
    </citation>
    <scope>NUCLEOTIDE SEQUENCE [LARGE SCALE GENOMIC DNA]</scope>
    <source>
        <strain evidence="10">CIDEFI 213</strain>
    </source>
</reference>
<dbReference type="GO" id="GO:0031097">
    <property type="term" value="C:medial cortex"/>
    <property type="evidence" value="ECO:0007669"/>
    <property type="project" value="TreeGrafter"/>
</dbReference>
<feature type="coiled-coil region" evidence="5">
    <location>
        <begin position="149"/>
        <end position="176"/>
    </location>
</feature>
<keyword evidence="1 4" id="KW-0728">SH3 domain</keyword>
<evidence type="ECO:0000256" key="4">
    <source>
        <dbReference type="PROSITE-ProRule" id="PRU00192"/>
    </source>
</evidence>
<dbReference type="InterPro" id="IPR004148">
    <property type="entry name" value="BAR_dom"/>
</dbReference>
<dbReference type="GO" id="GO:0006897">
    <property type="term" value="P:endocytosis"/>
    <property type="evidence" value="ECO:0007669"/>
    <property type="project" value="InterPro"/>
</dbReference>
<dbReference type="GO" id="GO:0043332">
    <property type="term" value="C:mating projection tip"/>
    <property type="evidence" value="ECO:0007669"/>
    <property type="project" value="TreeGrafter"/>
</dbReference>
<feature type="domain" description="SH3" evidence="7">
    <location>
        <begin position="366"/>
        <end position="427"/>
    </location>
</feature>
<dbReference type="SMART" id="SM00721">
    <property type="entry name" value="BAR"/>
    <property type="match status" value="1"/>
</dbReference>
<dbReference type="PANTHER" id="PTHR47174">
    <property type="entry name" value="BRIDGING INTEGRATOR 3"/>
    <property type="match status" value="1"/>
</dbReference>
<evidence type="ECO:0000256" key="6">
    <source>
        <dbReference type="SAM" id="MobiDB-lite"/>
    </source>
</evidence>
<dbReference type="Pfam" id="PF03114">
    <property type="entry name" value="BAR"/>
    <property type="match status" value="1"/>
</dbReference>
<evidence type="ECO:0000256" key="2">
    <source>
        <dbReference type="ARBA" id="ARBA00022553"/>
    </source>
</evidence>
<organism evidence="9 10">
    <name type="scientific">Stemphylium lycopersici</name>
    <name type="common">Tomato gray leaf spot disease fungus</name>
    <name type="synonym">Thyrospora lycopersici</name>
    <dbReference type="NCBI Taxonomy" id="183478"/>
    <lineage>
        <taxon>Eukaryota</taxon>
        <taxon>Fungi</taxon>
        <taxon>Dikarya</taxon>
        <taxon>Ascomycota</taxon>
        <taxon>Pezizomycotina</taxon>
        <taxon>Dothideomycetes</taxon>
        <taxon>Pleosporomycetidae</taxon>
        <taxon>Pleosporales</taxon>
        <taxon>Pleosporineae</taxon>
        <taxon>Pleosporaceae</taxon>
        <taxon>Stemphylium</taxon>
    </lineage>
</organism>
<accession>A0A364NDN8</accession>
<dbReference type="FunFam" id="1.20.1270.60:FF:000048">
    <property type="entry name" value="BAR adaptor protein RVS167"/>
    <property type="match status" value="1"/>
</dbReference>
<evidence type="ECO:0000313" key="9">
    <source>
        <dbReference type="EMBL" id="RAR15317.1"/>
    </source>
</evidence>
<dbReference type="EMBL" id="QGDH01000013">
    <property type="protein sequence ID" value="RAR15317.1"/>
    <property type="molecule type" value="Genomic_DNA"/>
</dbReference>
<dbReference type="GO" id="GO:0030479">
    <property type="term" value="C:actin cortical patch"/>
    <property type="evidence" value="ECO:0007669"/>
    <property type="project" value="TreeGrafter"/>
</dbReference>
<dbReference type="GO" id="GO:0008289">
    <property type="term" value="F:lipid binding"/>
    <property type="evidence" value="ECO:0007669"/>
    <property type="project" value="TreeGrafter"/>
</dbReference>
<dbReference type="SUPFAM" id="SSF52833">
    <property type="entry name" value="Thioredoxin-like"/>
    <property type="match status" value="1"/>
</dbReference>
<keyword evidence="2" id="KW-0597">Phosphoprotein</keyword>
<evidence type="ECO:0000256" key="3">
    <source>
        <dbReference type="ARBA" id="ARBA00023054"/>
    </source>
</evidence>